<feature type="transmembrane region" description="Helical" evidence="6">
    <location>
        <begin position="52"/>
        <end position="69"/>
    </location>
</feature>
<feature type="transmembrane region" description="Helical" evidence="6">
    <location>
        <begin position="271"/>
        <end position="290"/>
    </location>
</feature>
<dbReference type="InterPro" id="IPR029020">
    <property type="entry name" value="Ammonium/urea_transptr"/>
</dbReference>
<evidence type="ECO:0000313" key="8">
    <source>
        <dbReference type="Ensembl" id="ENSNVIP00000030526.1"/>
    </source>
</evidence>
<comment type="subcellular location">
    <subcellularLocation>
        <location evidence="1">Membrane</location>
        <topology evidence="1">Multi-pass membrane protein</topology>
    </subcellularLocation>
</comment>
<dbReference type="Gene3D" id="1.10.3430.10">
    <property type="entry name" value="Ammonium transporter AmtB like domains"/>
    <property type="match status" value="2"/>
</dbReference>
<evidence type="ECO:0000256" key="4">
    <source>
        <dbReference type="ARBA" id="ARBA00022989"/>
    </source>
</evidence>
<dbReference type="Proteomes" id="UP000694425">
    <property type="component" value="Unplaced"/>
</dbReference>
<evidence type="ECO:0000256" key="6">
    <source>
        <dbReference type="SAM" id="Phobius"/>
    </source>
</evidence>
<feature type="transmembrane region" description="Helical" evidence="6">
    <location>
        <begin position="14"/>
        <end position="32"/>
    </location>
</feature>
<organism evidence="8 9">
    <name type="scientific">Neovison vison</name>
    <name type="common">American mink</name>
    <name type="synonym">Mustela vison</name>
    <dbReference type="NCBI Taxonomy" id="452646"/>
    <lineage>
        <taxon>Eukaryota</taxon>
        <taxon>Metazoa</taxon>
        <taxon>Chordata</taxon>
        <taxon>Craniata</taxon>
        <taxon>Vertebrata</taxon>
        <taxon>Euteleostomi</taxon>
        <taxon>Mammalia</taxon>
        <taxon>Eutheria</taxon>
        <taxon>Laurasiatheria</taxon>
        <taxon>Carnivora</taxon>
        <taxon>Caniformia</taxon>
        <taxon>Musteloidea</taxon>
        <taxon>Mustelidae</taxon>
        <taxon>Mustelinae</taxon>
        <taxon>Neogale</taxon>
    </lineage>
</organism>
<reference evidence="8" key="2">
    <citation type="submission" date="2025-09" db="UniProtKB">
        <authorList>
            <consortium name="Ensembl"/>
        </authorList>
    </citation>
    <scope>IDENTIFICATION</scope>
</reference>
<dbReference type="PANTHER" id="PTHR11730:SF43">
    <property type="entry name" value="BLOOD GROUP RH(CE) POLYPEPTIDE-RELATED"/>
    <property type="match status" value="1"/>
</dbReference>
<feature type="transmembrane region" description="Helical" evidence="6">
    <location>
        <begin position="75"/>
        <end position="95"/>
    </location>
</feature>
<dbReference type="GO" id="GO:0097272">
    <property type="term" value="P:ammonium homeostasis"/>
    <property type="evidence" value="ECO:0007669"/>
    <property type="project" value="TreeGrafter"/>
</dbReference>
<feature type="domain" description="Ammonium transporter AmtB-like" evidence="7">
    <location>
        <begin position="199"/>
        <end position="286"/>
    </location>
</feature>
<evidence type="ECO:0000313" key="9">
    <source>
        <dbReference type="Proteomes" id="UP000694425"/>
    </source>
</evidence>
<protein>
    <recommendedName>
        <fullName evidence="7">Ammonium transporter AmtB-like domain-containing protein</fullName>
    </recommendedName>
</protein>
<dbReference type="PANTHER" id="PTHR11730">
    <property type="entry name" value="AMMONIUM TRANSPORTER"/>
    <property type="match status" value="1"/>
</dbReference>
<feature type="transmembrane region" description="Helical" evidence="6">
    <location>
        <begin position="115"/>
        <end position="133"/>
    </location>
</feature>
<dbReference type="PRINTS" id="PR00342">
    <property type="entry name" value="RHESUSRHD"/>
</dbReference>
<keyword evidence="9" id="KW-1185">Reference proteome</keyword>
<dbReference type="Ensembl" id="ENSNVIT00000035374.1">
    <property type="protein sequence ID" value="ENSNVIP00000030526.1"/>
    <property type="gene ID" value="ENSNVIG00000023223.1"/>
</dbReference>
<dbReference type="GO" id="GO:0008519">
    <property type="term" value="F:ammonium channel activity"/>
    <property type="evidence" value="ECO:0007669"/>
    <property type="project" value="InterPro"/>
</dbReference>
<dbReference type="GeneTree" id="ENSGT00950000182844"/>
<feature type="transmembrane region" description="Helical" evidence="6">
    <location>
        <begin position="213"/>
        <end position="234"/>
    </location>
</feature>
<dbReference type="Pfam" id="PF00909">
    <property type="entry name" value="Ammonium_transp"/>
    <property type="match status" value="2"/>
</dbReference>
<dbReference type="InterPro" id="IPR024041">
    <property type="entry name" value="NH4_transpt_AmtB-like_dom"/>
</dbReference>
<keyword evidence="4 6" id="KW-1133">Transmembrane helix</keyword>
<evidence type="ECO:0000256" key="2">
    <source>
        <dbReference type="ARBA" id="ARBA00011036"/>
    </source>
</evidence>
<feature type="transmembrane region" description="Helical" evidence="6">
    <location>
        <begin position="170"/>
        <end position="189"/>
    </location>
</feature>
<keyword evidence="3 6" id="KW-0812">Transmembrane</keyword>
<evidence type="ECO:0000256" key="1">
    <source>
        <dbReference type="ARBA" id="ARBA00004141"/>
    </source>
</evidence>
<evidence type="ECO:0000259" key="7">
    <source>
        <dbReference type="Pfam" id="PF00909"/>
    </source>
</evidence>
<sequence>MMGSKYPPSMRRCLPLWTLMLEAALVVIFFFFTSYDTLSQDPPKQLMRTFRVFQDVTIVAALGFGFLNLSLRRYGWSSVAFNLFLLALGVQWAVLMDGFLDQHFQNKVVIKLSRIKLATMSAMSVLISVGAVLGKTNLLQLTLMALVEVTVFVTMMMIDRHYLNVDAHVSMMHIHVFATYFGLMVAWFLSRSLNETVIFNSALLDSPTERKNAVFSTYYALAASTVTAISVSVLAHSQRKINMTHIHNAVLAGGVAVGTSCHLITSPWLAMVLGLMAGLISIGGALCLPVRSWAPDT</sequence>
<name>A0A8C7C5Y3_NEOVI</name>
<keyword evidence="5 6" id="KW-0472">Membrane</keyword>
<comment type="similarity">
    <text evidence="2">Belongs to the ammonium transporter (TC 2.A.49) family. Rh subfamily.</text>
</comment>
<reference evidence="8" key="1">
    <citation type="submission" date="2025-08" db="UniProtKB">
        <authorList>
            <consortium name="Ensembl"/>
        </authorList>
    </citation>
    <scope>IDENTIFICATION</scope>
</reference>
<proteinExistence type="inferred from homology"/>
<dbReference type="SUPFAM" id="SSF111352">
    <property type="entry name" value="Ammonium transporter"/>
    <property type="match status" value="1"/>
</dbReference>
<dbReference type="GO" id="GO:0005886">
    <property type="term" value="C:plasma membrane"/>
    <property type="evidence" value="ECO:0007669"/>
    <property type="project" value="InterPro"/>
</dbReference>
<dbReference type="InterPro" id="IPR002229">
    <property type="entry name" value="RhesusRHD"/>
</dbReference>
<evidence type="ECO:0000256" key="3">
    <source>
        <dbReference type="ARBA" id="ARBA00022692"/>
    </source>
</evidence>
<dbReference type="AlphaFoldDB" id="A0A8C7C5Y3"/>
<feature type="domain" description="Ammonium transporter AmtB-like" evidence="7">
    <location>
        <begin position="20"/>
        <end position="194"/>
    </location>
</feature>
<accession>A0A8C7C5Y3</accession>
<feature type="transmembrane region" description="Helical" evidence="6">
    <location>
        <begin position="139"/>
        <end position="158"/>
    </location>
</feature>
<evidence type="ECO:0000256" key="5">
    <source>
        <dbReference type="ARBA" id="ARBA00023136"/>
    </source>
</evidence>